<name>A0A2V5L7Y4_9MICC</name>
<protein>
    <submittedName>
        <fullName evidence="1">DUF2236 domain-containing protein</fullName>
    </submittedName>
</protein>
<comment type="caution">
    <text evidence="1">The sequence shown here is derived from an EMBL/GenBank/DDBJ whole genome shotgun (WGS) entry which is preliminary data.</text>
</comment>
<dbReference type="PANTHER" id="PTHR36124:SF1">
    <property type="entry name" value="ER-BOUND OXYGENASE MPAB_MPAB'_RUBBER OXYGENASE CATALYTIC DOMAIN-CONTAINING PROTEIN"/>
    <property type="match status" value="1"/>
</dbReference>
<dbReference type="InterPro" id="IPR046366">
    <property type="entry name" value="MPAB"/>
</dbReference>
<evidence type="ECO:0000313" key="1">
    <source>
        <dbReference type="EMBL" id="PYI65723.1"/>
    </source>
</evidence>
<dbReference type="GO" id="GO:0016491">
    <property type="term" value="F:oxidoreductase activity"/>
    <property type="evidence" value="ECO:0007669"/>
    <property type="project" value="InterPro"/>
</dbReference>
<gene>
    <name evidence="1" type="ORF">CVV68_16910</name>
</gene>
<organism evidence="1 2">
    <name type="scientific">Arthrobacter livingstonensis</name>
    <dbReference type="NCBI Taxonomy" id="670078"/>
    <lineage>
        <taxon>Bacteria</taxon>
        <taxon>Bacillati</taxon>
        <taxon>Actinomycetota</taxon>
        <taxon>Actinomycetes</taxon>
        <taxon>Micrococcales</taxon>
        <taxon>Micrococcaceae</taxon>
        <taxon>Arthrobacter</taxon>
    </lineage>
</organism>
<dbReference type="EMBL" id="QJVD01000021">
    <property type="protein sequence ID" value="PYI65723.1"/>
    <property type="molecule type" value="Genomic_DNA"/>
</dbReference>
<accession>A0A2V5L7Y4</accession>
<dbReference type="Proteomes" id="UP000247832">
    <property type="component" value="Unassembled WGS sequence"/>
</dbReference>
<dbReference type="PANTHER" id="PTHR36124">
    <property type="match status" value="1"/>
</dbReference>
<dbReference type="AlphaFoldDB" id="A0A2V5L7Y4"/>
<reference evidence="1 2" key="1">
    <citation type="submission" date="2018-05" db="EMBL/GenBank/DDBJ databases">
        <title>Genetic diversity of glacier-inhabiting Cryobacterium bacteria in China and description of Cryobacterium mengkeensis sp. nov. and Arthrobacter glacialis sp. nov.</title>
        <authorList>
            <person name="Liu Q."/>
            <person name="Xin Y.-H."/>
        </authorList>
    </citation>
    <scope>NUCLEOTIDE SEQUENCE [LARGE SCALE GENOMIC DNA]</scope>
    <source>
        <strain evidence="1 2">LI2</strain>
    </source>
</reference>
<dbReference type="OrthoDB" id="836517at2"/>
<evidence type="ECO:0000313" key="2">
    <source>
        <dbReference type="Proteomes" id="UP000247832"/>
    </source>
</evidence>
<keyword evidence="2" id="KW-1185">Reference proteome</keyword>
<sequence length="291" mass="32714">MHSSLTASLQAQQSASPGDWERTFRQMVMFDLAKDMELGNFLSYYRNFAVPRLAQTLVENGEILERPTKRSYDTAIVIYELIANGLDSLRGQEMIALLNRVHRYVPGTPEDFRYVLLTLLVVPIRWTQQHAWRQPTVSEVDAATRFFAELGQRMHLVQLPQTFTEAAAILDAYEAANVMTSSAGISLMGSTVQILKDTLPRPVRPFTRTLLSAMFDDDRLTDALGLPRRRRWSRAMLNTALSLRNVVARRKPLPAEPRFTPGRSGSGAYPNGYVLADLGPTRVMGPVDHGH</sequence>
<proteinExistence type="predicted"/>